<dbReference type="CDD" id="cd03284">
    <property type="entry name" value="ABC_MutS1"/>
    <property type="match status" value="1"/>
</dbReference>
<name>A0A9D1DLR5_9FIRM</name>
<dbReference type="Pfam" id="PF00488">
    <property type="entry name" value="MutS_V"/>
    <property type="match status" value="1"/>
</dbReference>
<dbReference type="SUPFAM" id="SSF48334">
    <property type="entry name" value="DNA repair protein MutS, domain III"/>
    <property type="match status" value="1"/>
</dbReference>
<dbReference type="GO" id="GO:0030983">
    <property type="term" value="F:mismatched DNA binding"/>
    <property type="evidence" value="ECO:0007669"/>
    <property type="project" value="InterPro"/>
</dbReference>
<evidence type="ECO:0000256" key="7">
    <source>
        <dbReference type="ARBA" id="ARBA00023204"/>
    </source>
</evidence>
<dbReference type="SUPFAM" id="SSF53150">
    <property type="entry name" value="DNA repair protein MutS, domain II"/>
    <property type="match status" value="1"/>
</dbReference>
<dbReference type="SUPFAM" id="SSF55271">
    <property type="entry name" value="DNA repair protein MutS, domain I"/>
    <property type="match status" value="1"/>
</dbReference>
<dbReference type="NCBIfam" id="NF003810">
    <property type="entry name" value="PRK05399.1"/>
    <property type="match status" value="1"/>
</dbReference>
<dbReference type="FunFam" id="3.40.1170.10:FF:000001">
    <property type="entry name" value="DNA mismatch repair protein MutS"/>
    <property type="match status" value="1"/>
</dbReference>
<feature type="binding site" evidence="9">
    <location>
        <begin position="626"/>
        <end position="633"/>
    </location>
    <ligand>
        <name>ATP</name>
        <dbReference type="ChEBI" id="CHEBI:30616"/>
    </ligand>
</feature>
<dbReference type="InterPro" id="IPR036678">
    <property type="entry name" value="MutS_con_dom_sf"/>
</dbReference>
<dbReference type="InterPro" id="IPR005748">
    <property type="entry name" value="DNA_mismatch_repair_MutS"/>
</dbReference>
<comment type="caution">
    <text evidence="12">The sequence shown here is derived from an EMBL/GenBank/DDBJ whole genome shotgun (WGS) entry which is preliminary data.</text>
</comment>
<dbReference type="InterPro" id="IPR027417">
    <property type="entry name" value="P-loop_NTPase"/>
</dbReference>
<sequence length="871" mass="96156">MAGKEKEKTPMRRQYEEIKSRYPDCMLLFRLGDFYEMFDEDAQTASDELELTLTTRDRNKPPEEQVPMCGVPYHAANSYIKRLIDRGHKVAVCDQLEDPALTKGLVKRDVIRVITPGTLTDEGMLDFERPNYICALWLEGGRGGAAFCEVSTGEFCAADFPEAAEEHIINELGSFAPNEAILSAGAQESRRVTDFLASKLSCMSQREDGLFEPGAAEALLLRRFGCADVRELGLDGCEGAVRAAGALLAYISDAQRCDMKHISRLDVIEGSSCMELDYVTRRSLELTETMRYGDKNGSLLGMLDFTKTPMGGRMLRSWVERPLLSLPEIVRRHAAVQELFSDNLRRAELIRAMSGMGDMQRILARVSNSTAGARDLNVLMRACERVPDILGLLDGFSSALLRRAAGMDSLADVCSDIKNALLDKPNISLTEGNLLREGYAPKVDHLREIRDRGSEYLAKLEAAERERTGIKRLKIGYNRVFGYYFDVPRAAAASLPEDFIRKQTLVSSERFVTTQLKELETEITTASEQICRLEYAYFCDLRQSVGERAARIQDTAEKLALVDTLCSLAEAAVRRNYCRPEMDLSGAIDIRDGRHPVVEQTQKDTLFVPNDARLDRADERVLIITGPNMAGKSTYMRQTALIVLMAQMGSFVPARSATIGIVDRVFTRIGASDDLSAGQSTFMVEMSEVAGILRHATSRSLILLDEIGRGTSTYDGMAIARAVLEYCADKRRLGAKTLFSTHYHELTDLEGSVPGVRNYYITARKQGGSLIFLRKVVRGAADDSYGIEVAKLAGVPDSVIERAKKCLAQLLAGGASLAAPAPAPAREEAQLSLGDAAGQEALDRLRAASLDTMSPIEAMNLLYELKRKLEG</sequence>
<dbReference type="GO" id="GO:0006298">
    <property type="term" value="P:mismatch repair"/>
    <property type="evidence" value="ECO:0007669"/>
    <property type="project" value="UniProtKB-UniRule"/>
</dbReference>
<dbReference type="InterPro" id="IPR007860">
    <property type="entry name" value="DNA_mmatch_repair_MutS_con_dom"/>
</dbReference>
<dbReference type="FunFam" id="3.40.50.300:FF:000870">
    <property type="entry name" value="MutS protein homolog 4"/>
    <property type="match status" value="1"/>
</dbReference>
<dbReference type="Gene3D" id="3.40.50.300">
    <property type="entry name" value="P-loop containing nucleotide triphosphate hydrolases"/>
    <property type="match status" value="1"/>
</dbReference>
<dbReference type="PIRSF" id="PIRSF037677">
    <property type="entry name" value="DNA_mis_repair_Msh6"/>
    <property type="match status" value="1"/>
</dbReference>
<dbReference type="Gene3D" id="3.30.420.110">
    <property type="entry name" value="MutS, connector domain"/>
    <property type="match status" value="1"/>
</dbReference>
<reference evidence="12" key="2">
    <citation type="journal article" date="2021" name="PeerJ">
        <title>Extensive microbial diversity within the chicken gut microbiome revealed by metagenomics and culture.</title>
        <authorList>
            <person name="Gilroy R."/>
            <person name="Ravi A."/>
            <person name="Getino M."/>
            <person name="Pursley I."/>
            <person name="Horton D.L."/>
            <person name="Alikhan N.F."/>
            <person name="Baker D."/>
            <person name="Gharbi K."/>
            <person name="Hall N."/>
            <person name="Watson M."/>
            <person name="Adriaenssens E.M."/>
            <person name="Foster-Nyarko E."/>
            <person name="Jarju S."/>
            <person name="Secka A."/>
            <person name="Antonio M."/>
            <person name="Oren A."/>
            <person name="Chaudhuri R.R."/>
            <person name="La Ragione R."/>
            <person name="Hildebrand F."/>
            <person name="Pallen M.J."/>
        </authorList>
    </citation>
    <scope>NUCLEOTIDE SEQUENCE</scope>
    <source>
        <strain evidence="12">ChiGjej3B3-7149</strain>
    </source>
</reference>
<dbReference type="Gene3D" id="3.40.1170.10">
    <property type="entry name" value="DNA repair protein MutS, domain I"/>
    <property type="match status" value="1"/>
</dbReference>
<dbReference type="EMBL" id="DVHH01000146">
    <property type="protein sequence ID" value="HIR55108.1"/>
    <property type="molecule type" value="Genomic_DNA"/>
</dbReference>
<gene>
    <name evidence="9 12" type="primary">mutS</name>
    <name evidence="12" type="ORF">IAD36_05905</name>
</gene>
<comment type="function">
    <text evidence="8 9">This protein is involved in the repair of mismatches in DNA. It is possible that it carries out the mismatch recognition step. This protein has a weak ATPase activity.</text>
</comment>
<protein>
    <recommendedName>
        <fullName evidence="2 9">DNA mismatch repair protein MutS</fullName>
    </recommendedName>
</protein>
<dbReference type="GO" id="GO:0003684">
    <property type="term" value="F:damaged DNA binding"/>
    <property type="evidence" value="ECO:0007669"/>
    <property type="project" value="UniProtKB-UniRule"/>
</dbReference>
<dbReference type="InterPro" id="IPR017261">
    <property type="entry name" value="DNA_mismatch_repair_MutS/MSH"/>
</dbReference>
<dbReference type="SUPFAM" id="SSF52540">
    <property type="entry name" value="P-loop containing nucleoside triphosphate hydrolases"/>
    <property type="match status" value="1"/>
</dbReference>
<dbReference type="InterPro" id="IPR016151">
    <property type="entry name" value="DNA_mismatch_repair_MutS_N"/>
</dbReference>
<keyword evidence="5 9" id="KW-0067">ATP-binding</keyword>
<dbReference type="NCBIfam" id="TIGR01070">
    <property type="entry name" value="mutS1"/>
    <property type="match status" value="1"/>
</dbReference>
<dbReference type="AlphaFoldDB" id="A0A9D1DLR5"/>
<dbReference type="Pfam" id="PF05190">
    <property type="entry name" value="MutS_IV"/>
    <property type="match status" value="1"/>
</dbReference>
<dbReference type="InterPro" id="IPR007695">
    <property type="entry name" value="DNA_mismatch_repair_MutS-lik_N"/>
</dbReference>
<evidence type="ECO:0000256" key="8">
    <source>
        <dbReference type="ARBA" id="ARBA00024647"/>
    </source>
</evidence>
<dbReference type="GO" id="GO:0005829">
    <property type="term" value="C:cytosol"/>
    <property type="evidence" value="ECO:0007669"/>
    <property type="project" value="TreeGrafter"/>
</dbReference>
<evidence type="ECO:0000313" key="12">
    <source>
        <dbReference type="EMBL" id="HIR55108.1"/>
    </source>
</evidence>
<keyword evidence="4 9" id="KW-0227">DNA damage</keyword>
<evidence type="ECO:0000256" key="3">
    <source>
        <dbReference type="ARBA" id="ARBA00022741"/>
    </source>
</evidence>
<evidence type="ECO:0000259" key="11">
    <source>
        <dbReference type="PROSITE" id="PS00486"/>
    </source>
</evidence>
<organism evidence="12 13">
    <name type="scientific">Candidatus Scatomorpha intestinigallinarum</name>
    <dbReference type="NCBI Taxonomy" id="2840923"/>
    <lineage>
        <taxon>Bacteria</taxon>
        <taxon>Bacillati</taxon>
        <taxon>Bacillota</taxon>
        <taxon>Clostridia</taxon>
        <taxon>Eubacteriales</taxon>
        <taxon>Candidatus Scatomorpha</taxon>
    </lineage>
</organism>
<dbReference type="InterPro" id="IPR000432">
    <property type="entry name" value="DNA_mismatch_repair_MutS_C"/>
</dbReference>
<evidence type="ECO:0000256" key="1">
    <source>
        <dbReference type="ARBA" id="ARBA00006271"/>
    </source>
</evidence>
<proteinExistence type="inferred from homology"/>
<dbReference type="PANTHER" id="PTHR11361:SF34">
    <property type="entry name" value="DNA MISMATCH REPAIR PROTEIN MSH1, MITOCHONDRIAL"/>
    <property type="match status" value="1"/>
</dbReference>
<dbReference type="GO" id="GO:0140664">
    <property type="term" value="F:ATP-dependent DNA damage sensor activity"/>
    <property type="evidence" value="ECO:0007669"/>
    <property type="project" value="InterPro"/>
</dbReference>
<evidence type="ECO:0000256" key="4">
    <source>
        <dbReference type="ARBA" id="ARBA00022763"/>
    </source>
</evidence>
<evidence type="ECO:0000256" key="9">
    <source>
        <dbReference type="HAMAP-Rule" id="MF_00096"/>
    </source>
</evidence>
<dbReference type="Pfam" id="PF01624">
    <property type="entry name" value="MutS_I"/>
    <property type="match status" value="1"/>
</dbReference>
<dbReference type="InterPro" id="IPR007696">
    <property type="entry name" value="DNA_mismatch_repair_MutS_core"/>
</dbReference>
<feature type="domain" description="DNA mismatch repair proteins mutS family" evidence="11">
    <location>
        <begin position="700"/>
        <end position="716"/>
    </location>
</feature>
<dbReference type="GO" id="GO:0005524">
    <property type="term" value="F:ATP binding"/>
    <property type="evidence" value="ECO:0007669"/>
    <property type="project" value="UniProtKB-UniRule"/>
</dbReference>
<dbReference type="Pfam" id="PF05192">
    <property type="entry name" value="MutS_III"/>
    <property type="match status" value="1"/>
</dbReference>
<dbReference type="InterPro" id="IPR045076">
    <property type="entry name" value="MutS"/>
</dbReference>
<evidence type="ECO:0000313" key="13">
    <source>
        <dbReference type="Proteomes" id="UP000824238"/>
    </source>
</evidence>
<dbReference type="PANTHER" id="PTHR11361">
    <property type="entry name" value="DNA MISMATCH REPAIR PROTEIN MUTS FAMILY MEMBER"/>
    <property type="match status" value="1"/>
</dbReference>
<dbReference type="Gene3D" id="1.10.1420.10">
    <property type="match status" value="2"/>
</dbReference>
<keyword evidence="3 9" id="KW-0547">Nucleotide-binding</keyword>
<dbReference type="HAMAP" id="MF_00096">
    <property type="entry name" value="MutS"/>
    <property type="match status" value="1"/>
</dbReference>
<keyword evidence="7 9" id="KW-0234">DNA repair</keyword>
<accession>A0A9D1DLR5</accession>
<keyword evidence="6 9" id="KW-0238">DNA-binding</keyword>
<comment type="similarity">
    <text evidence="1 9 10">Belongs to the DNA mismatch repair MutS family.</text>
</comment>
<dbReference type="Pfam" id="PF05188">
    <property type="entry name" value="MutS_II"/>
    <property type="match status" value="1"/>
</dbReference>
<evidence type="ECO:0000256" key="5">
    <source>
        <dbReference type="ARBA" id="ARBA00022840"/>
    </source>
</evidence>
<dbReference type="InterPro" id="IPR036187">
    <property type="entry name" value="DNA_mismatch_repair_MutS_sf"/>
</dbReference>
<dbReference type="Proteomes" id="UP000824238">
    <property type="component" value="Unassembled WGS sequence"/>
</dbReference>
<evidence type="ECO:0000256" key="6">
    <source>
        <dbReference type="ARBA" id="ARBA00023125"/>
    </source>
</evidence>
<dbReference type="SMART" id="SM00534">
    <property type="entry name" value="MUTSac"/>
    <property type="match status" value="1"/>
</dbReference>
<dbReference type="SMART" id="SM00533">
    <property type="entry name" value="MUTSd"/>
    <property type="match status" value="1"/>
</dbReference>
<evidence type="ECO:0000256" key="10">
    <source>
        <dbReference type="RuleBase" id="RU003756"/>
    </source>
</evidence>
<dbReference type="PROSITE" id="PS00486">
    <property type="entry name" value="DNA_MISMATCH_REPAIR_2"/>
    <property type="match status" value="1"/>
</dbReference>
<dbReference type="InterPro" id="IPR007861">
    <property type="entry name" value="DNA_mismatch_repair_MutS_clamp"/>
</dbReference>
<reference evidence="12" key="1">
    <citation type="submission" date="2020-10" db="EMBL/GenBank/DDBJ databases">
        <authorList>
            <person name="Gilroy R."/>
        </authorList>
    </citation>
    <scope>NUCLEOTIDE SEQUENCE</scope>
    <source>
        <strain evidence="12">ChiGjej3B3-7149</strain>
    </source>
</reference>
<evidence type="ECO:0000256" key="2">
    <source>
        <dbReference type="ARBA" id="ARBA00021982"/>
    </source>
</evidence>